<keyword evidence="6" id="KW-1185">Reference proteome</keyword>
<evidence type="ECO:0000313" key="6">
    <source>
        <dbReference type="Proteomes" id="UP000601768"/>
    </source>
</evidence>
<dbReference type="Gene3D" id="3.10.350.10">
    <property type="entry name" value="LysM domain"/>
    <property type="match status" value="1"/>
</dbReference>
<feature type="compositionally biased region" description="Polar residues" evidence="2">
    <location>
        <begin position="280"/>
        <end position="290"/>
    </location>
</feature>
<dbReference type="InterPro" id="IPR052943">
    <property type="entry name" value="TMTC_O-mannosyl-trnsfr"/>
</dbReference>
<feature type="compositionally biased region" description="Low complexity" evidence="2">
    <location>
        <begin position="264"/>
        <end position="275"/>
    </location>
</feature>
<evidence type="ECO:0000313" key="5">
    <source>
        <dbReference type="EMBL" id="MBC3766235.1"/>
    </source>
</evidence>
<feature type="chain" id="PRO_5035239576" evidence="3">
    <location>
        <begin position="20"/>
        <end position="356"/>
    </location>
</feature>
<dbReference type="SMART" id="SM00257">
    <property type="entry name" value="LysM"/>
    <property type="match status" value="1"/>
</dbReference>
<dbReference type="Proteomes" id="UP000601768">
    <property type="component" value="Unassembled WGS sequence"/>
</dbReference>
<dbReference type="InterPro" id="IPR036779">
    <property type="entry name" value="LysM_dom_sf"/>
</dbReference>
<dbReference type="NCBIfam" id="TIGR02521">
    <property type="entry name" value="type_IV_pilW"/>
    <property type="match status" value="1"/>
</dbReference>
<comment type="caution">
    <text evidence="5">The sequence shown here is derived from an EMBL/GenBank/DDBJ whole genome shotgun (WGS) entry which is preliminary data.</text>
</comment>
<feature type="domain" description="LysM" evidence="4">
    <location>
        <begin position="308"/>
        <end position="352"/>
    </location>
</feature>
<feature type="region of interest" description="Disordered" evidence="2">
    <location>
        <begin position="259"/>
        <end position="307"/>
    </location>
</feature>
<dbReference type="RefSeq" id="WP_186506753.1">
    <property type="nucleotide sequence ID" value="NZ_JACNEP010000007.1"/>
</dbReference>
<dbReference type="CDD" id="cd00118">
    <property type="entry name" value="LysM"/>
    <property type="match status" value="1"/>
</dbReference>
<name>A0A8J6LZL8_9ALTE</name>
<evidence type="ECO:0000259" key="4">
    <source>
        <dbReference type="PROSITE" id="PS51782"/>
    </source>
</evidence>
<proteinExistence type="predicted"/>
<dbReference type="SMART" id="SM00028">
    <property type="entry name" value="TPR"/>
    <property type="match status" value="4"/>
</dbReference>
<evidence type="ECO:0000256" key="2">
    <source>
        <dbReference type="SAM" id="MobiDB-lite"/>
    </source>
</evidence>
<reference evidence="5" key="2">
    <citation type="submission" date="2020-08" db="EMBL/GenBank/DDBJ databases">
        <authorList>
            <person name="Lai Q."/>
        </authorList>
    </citation>
    <scope>NUCLEOTIDE SEQUENCE</scope>
    <source>
        <strain evidence="5">S27-2</strain>
    </source>
</reference>
<dbReference type="EMBL" id="JACNEP010000007">
    <property type="protein sequence ID" value="MBC3766235.1"/>
    <property type="molecule type" value="Genomic_DNA"/>
</dbReference>
<sequence length="356" mass="40155">MRQCLLVFAIALLSACASQPTEPAFKSSDGFDHIEAAKTRISLGLTYLKNDNYKQAKFNLDKALQFAPKLADTHLGLGYYYQHVGENALADQAYQTALKLKPNDADIANSYGAFLCQAGKYPQAKKYFLQAINTPDYIRAAETYENLALCSQNDGQVEDTISYLESALKHDPSRSKSIVMLIQLLIDQQRWTEAKKRLMDYEKAGSVSAETIWFWVQIETGLGNPERAQAYGKMLVQMYPRHPYAKQFIQSLQNKTEPAVVATKPKQPQVRQPKPFSQVIEEQQPSKEQQAASDDTSAKSTDDGDNVTYHVVADGENLYRISLKYNVRMDKLIEWNHLKDAGSIRPKMKLRVSAPE</sequence>
<organism evidence="5 6">
    <name type="scientific">Neptunicella marina</name>
    <dbReference type="NCBI Taxonomy" id="2125989"/>
    <lineage>
        <taxon>Bacteria</taxon>
        <taxon>Pseudomonadati</taxon>
        <taxon>Pseudomonadota</taxon>
        <taxon>Gammaproteobacteria</taxon>
        <taxon>Alteromonadales</taxon>
        <taxon>Alteromonadaceae</taxon>
        <taxon>Neptunicella</taxon>
    </lineage>
</organism>
<dbReference type="PROSITE" id="PS51257">
    <property type="entry name" value="PROKAR_LIPOPROTEIN"/>
    <property type="match status" value="1"/>
</dbReference>
<dbReference type="SUPFAM" id="SSF48452">
    <property type="entry name" value="TPR-like"/>
    <property type="match status" value="1"/>
</dbReference>
<keyword evidence="3" id="KW-0732">Signal</keyword>
<dbReference type="Gene3D" id="1.25.40.10">
    <property type="entry name" value="Tetratricopeptide repeat domain"/>
    <property type="match status" value="1"/>
</dbReference>
<evidence type="ECO:0000256" key="1">
    <source>
        <dbReference type="PROSITE-ProRule" id="PRU00339"/>
    </source>
</evidence>
<keyword evidence="1" id="KW-0802">TPR repeat</keyword>
<dbReference type="PROSITE" id="PS50005">
    <property type="entry name" value="TPR"/>
    <property type="match status" value="3"/>
</dbReference>
<accession>A0A8J6LZL8</accession>
<dbReference type="InterPro" id="IPR019734">
    <property type="entry name" value="TPR_rpt"/>
</dbReference>
<dbReference type="PROSITE" id="PS51782">
    <property type="entry name" value="LYSM"/>
    <property type="match status" value="1"/>
</dbReference>
<dbReference type="SUPFAM" id="SSF54106">
    <property type="entry name" value="LysM domain"/>
    <property type="match status" value="1"/>
</dbReference>
<reference evidence="5" key="1">
    <citation type="journal article" date="2018" name="Int. J. Syst. Evol. Microbiol.">
        <title>Neptunicella marina gen. nov., sp. nov., isolated from surface seawater.</title>
        <authorList>
            <person name="Liu X."/>
            <person name="Lai Q."/>
            <person name="Du Y."/>
            <person name="Zhang X."/>
            <person name="Liu Z."/>
            <person name="Sun F."/>
            <person name="Shao Z."/>
        </authorList>
    </citation>
    <scope>NUCLEOTIDE SEQUENCE</scope>
    <source>
        <strain evidence="5">S27-2</strain>
    </source>
</reference>
<gene>
    <name evidence="5" type="primary">pilW</name>
    <name evidence="5" type="ORF">H8B19_10110</name>
</gene>
<dbReference type="Pfam" id="PF01476">
    <property type="entry name" value="LysM"/>
    <property type="match status" value="1"/>
</dbReference>
<dbReference type="AlphaFoldDB" id="A0A8J6LZL8"/>
<dbReference type="InterPro" id="IPR018392">
    <property type="entry name" value="LysM"/>
</dbReference>
<dbReference type="Pfam" id="PF13181">
    <property type="entry name" value="TPR_8"/>
    <property type="match status" value="1"/>
</dbReference>
<protein>
    <submittedName>
        <fullName evidence="5">Type IV pilus biogenesis/stability protein PilW</fullName>
    </submittedName>
</protein>
<feature type="repeat" description="TPR" evidence="1">
    <location>
        <begin position="37"/>
        <end position="70"/>
    </location>
</feature>
<feature type="repeat" description="TPR" evidence="1">
    <location>
        <begin position="141"/>
        <end position="174"/>
    </location>
</feature>
<dbReference type="InterPro" id="IPR011990">
    <property type="entry name" value="TPR-like_helical_dom_sf"/>
</dbReference>
<feature type="repeat" description="TPR" evidence="1">
    <location>
        <begin position="71"/>
        <end position="104"/>
    </location>
</feature>
<dbReference type="PANTHER" id="PTHR44809">
    <property type="match status" value="1"/>
</dbReference>
<dbReference type="Pfam" id="PF13431">
    <property type="entry name" value="TPR_17"/>
    <property type="match status" value="1"/>
</dbReference>
<feature type="signal peptide" evidence="3">
    <location>
        <begin position="1"/>
        <end position="19"/>
    </location>
</feature>
<dbReference type="PANTHER" id="PTHR44809:SF1">
    <property type="entry name" value="PROTEIN O-MANNOSYL-TRANSFERASE TMTC1"/>
    <property type="match status" value="1"/>
</dbReference>
<evidence type="ECO:0000256" key="3">
    <source>
        <dbReference type="SAM" id="SignalP"/>
    </source>
</evidence>
<dbReference type="InterPro" id="IPR013360">
    <property type="entry name" value="Pilus_4_PilW"/>
</dbReference>